<evidence type="ECO:0008006" key="10">
    <source>
        <dbReference type="Google" id="ProtNLM"/>
    </source>
</evidence>
<dbReference type="GO" id="GO:0006629">
    <property type="term" value="P:lipid metabolic process"/>
    <property type="evidence" value="ECO:0007669"/>
    <property type="project" value="UniProtKB-KW"/>
</dbReference>
<dbReference type="Proteomes" id="UP000292957">
    <property type="component" value="Unassembled WGS sequence"/>
</dbReference>
<protein>
    <recommendedName>
        <fullName evidence="10">Phospholipid/glycerol acyltransferase domain-containing protein</fullName>
    </recommendedName>
</protein>
<keyword evidence="5 8" id="KW-0472">Membrane</keyword>
<dbReference type="PANTHER" id="PTHR23063">
    <property type="entry name" value="PHOSPHOLIPID ACYLTRANSFERASE"/>
    <property type="match status" value="1"/>
</dbReference>
<evidence type="ECO:0000256" key="3">
    <source>
        <dbReference type="ARBA" id="ARBA00022989"/>
    </source>
</evidence>
<evidence type="ECO:0000256" key="8">
    <source>
        <dbReference type="SAM" id="Phobius"/>
    </source>
</evidence>
<evidence type="ECO:0000256" key="6">
    <source>
        <dbReference type="ARBA" id="ARBA00023315"/>
    </source>
</evidence>
<evidence type="ECO:0000256" key="7">
    <source>
        <dbReference type="SAM" id="MobiDB-lite"/>
    </source>
</evidence>
<name>A0A4Q9N063_9APHY</name>
<evidence type="ECO:0000313" key="9">
    <source>
        <dbReference type="EMBL" id="TBU33247.1"/>
    </source>
</evidence>
<evidence type="ECO:0000256" key="5">
    <source>
        <dbReference type="ARBA" id="ARBA00023136"/>
    </source>
</evidence>
<gene>
    <name evidence="9" type="ORF">BD311DRAFT_713460</name>
</gene>
<feature type="transmembrane region" description="Helical" evidence="8">
    <location>
        <begin position="46"/>
        <end position="69"/>
    </location>
</feature>
<dbReference type="EMBL" id="ML143392">
    <property type="protein sequence ID" value="TBU33247.1"/>
    <property type="molecule type" value="Genomic_DNA"/>
</dbReference>
<feature type="region of interest" description="Disordered" evidence="7">
    <location>
        <begin position="159"/>
        <end position="186"/>
    </location>
</feature>
<accession>A0A4Q9N063</accession>
<sequence>MEKFSAFRDPGTGIQPFLRPIPPSGSEALASILSPIGYAFGAVKTVLLLGLALVYFVLVEGVCLVFYPVRPLHRAITHLFTAFLSRLALLLVGLYWVPVDVVARKRGRNAPKNESWSPAAGDLIVSNWASWVEILWLAFRFKPAFILPVVDTLDIPSPTEKSVPLSRTPGRRTGTGSAAISSPSRTPMQRIPIRGFRRVGLLRMLASTAHLPLVAGSTSAKPESLEEIRSQSDRPVVVFPEGTTSNGRALLRFADVFGNVKLPVMKYKVFVMCVRYDPPTAFAPTLSHSIPSKFANPIPHVFKLASSLAPLTLSIRLLSPSESPSSGSFLLSEFLTGGTYSDELAECCAALMSQIGRFKRVGLGWEDKAAFLNMYKGKR</sequence>
<keyword evidence="6" id="KW-0012">Acyltransferase</keyword>
<keyword evidence="2 8" id="KW-0812">Transmembrane</keyword>
<evidence type="ECO:0000256" key="1">
    <source>
        <dbReference type="ARBA" id="ARBA00022679"/>
    </source>
</evidence>
<keyword evidence="4" id="KW-0443">Lipid metabolism</keyword>
<dbReference type="AlphaFoldDB" id="A0A4Q9N063"/>
<organism evidence="9">
    <name type="scientific">Dichomitus squalens</name>
    <dbReference type="NCBI Taxonomy" id="114155"/>
    <lineage>
        <taxon>Eukaryota</taxon>
        <taxon>Fungi</taxon>
        <taxon>Dikarya</taxon>
        <taxon>Basidiomycota</taxon>
        <taxon>Agaricomycotina</taxon>
        <taxon>Agaricomycetes</taxon>
        <taxon>Polyporales</taxon>
        <taxon>Polyporaceae</taxon>
        <taxon>Dichomitus</taxon>
    </lineage>
</organism>
<reference evidence="9" key="1">
    <citation type="submission" date="2019-01" db="EMBL/GenBank/DDBJ databases">
        <title>Draft genome sequences of three monokaryotic isolates of the white-rot basidiomycete fungus Dichomitus squalens.</title>
        <authorList>
            <consortium name="DOE Joint Genome Institute"/>
            <person name="Lopez S.C."/>
            <person name="Andreopoulos B."/>
            <person name="Pangilinan J."/>
            <person name="Lipzen A."/>
            <person name="Riley R."/>
            <person name="Ahrendt S."/>
            <person name="Ng V."/>
            <person name="Barry K."/>
            <person name="Daum C."/>
            <person name="Grigoriev I.V."/>
            <person name="Hilden K.S."/>
            <person name="Makela M.R."/>
            <person name="de Vries R.P."/>
        </authorList>
    </citation>
    <scope>NUCLEOTIDE SEQUENCE [LARGE SCALE GENOMIC DNA]</scope>
    <source>
        <strain evidence="9">OM18370.1</strain>
    </source>
</reference>
<feature type="compositionally biased region" description="Polar residues" evidence="7">
    <location>
        <begin position="174"/>
        <end position="186"/>
    </location>
</feature>
<evidence type="ECO:0000256" key="4">
    <source>
        <dbReference type="ARBA" id="ARBA00023098"/>
    </source>
</evidence>
<proteinExistence type="predicted"/>
<feature type="transmembrane region" description="Helical" evidence="8">
    <location>
        <begin position="75"/>
        <end position="97"/>
    </location>
</feature>
<dbReference type="GO" id="GO:0016746">
    <property type="term" value="F:acyltransferase activity"/>
    <property type="evidence" value="ECO:0007669"/>
    <property type="project" value="UniProtKB-KW"/>
</dbReference>
<keyword evidence="1" id="KW-0808">Transferase</keyword>
<keyword evidence="3 8" id="KW-1133">Transmembrane helix</keyword>
<dbReference type="PANTHER" id="PTHR23063:SF60">
    <property type="entry name" value="LYSOPHOSPHATIDIC ACID:OLEOYL-COA ACYLTRANSFERASE 1"/>
    <property type="match status" value="1"/>
</dbReference>
<evidence type="ECO:0000256" key="2">
    <source>
        <dbReference type="ARBA" id="ARBA00022692"/>
    </source>
</evidence>
<dbReference type="OrthoDB" id="272512at2759"/>